<dbReference type="Proteomes" id="UP000499080">
    <property type="component" value="Unassembled WGS sequence"/>
</dbReference>
<dbReference type="SMART" id="SM00286">
    <property type="entry name" value="PTI"/>
    <property type="match status" value="9"/>
</dbReference>
<reference evidence="1 2" key="1">
    <citation type="journal article" date="2019" name="Sci. Rep.">
        <title>Orb-weaving spider Araneus ventricosus genome elucidates the spidroin gene catalogue.</title>
        <authorList>
            <person name="Kono N."/>
            <person name="Nakamura H."/>
            <person name="Ohtoshi R."/>
            <person name="Moran D.A.P."/>
            <person name="Shinohara A."/>
            <person name="Yoshida Y."/>
            <person name="Fujiwara M."/>
            <person name="Mori M."/>
            <person name="Tomita M."/>
            <person name="Arakawa K."/>
        </authorList>
    </citation>
    <scope>NUCLEOTIDE SEQUENCE [LARGE SCALE GENOMIC DNA]</scope>
</reference>
<dbReference type="EMBL" id="BGPR01003004">
    <property type="protein sequence ID" value="GBM82322.1"/>
    <property type="molecule type" value="Genomic_DNA"/>
</dbReference>
<accession>A0A4Y2IZL3</accession>
<sequence length="744" mass="81727">MTPCRSNNSTSPLPSPLHSCLVEVTTGKKQVRFQTRYHMGRSLTLPLCLLVLAGNNGVAFTPWVALPGEITPDVHHPLFPGTPPCHDEATNRTGHGHFPAYSHRFHLSNSPSCSCGQLGDADHYIFDCTLTKEFHLKKPTEQRTKCTKDEECVHPLKCVDRGNGDGQVCAHASCPRRQVCAYPLDCLNLGNGEGPVCAHKKCSKDDECTKILKCVDRGHGEGPVCAYKKCTSADECAYPLRCADQATGEGQVCARTKCTKDDECTYPLKCTDQGTITEGRVCSQDYCTRDDKCVYPLKCVYQEYQGAKLCTKTKCTKDAECTYPLRCVDQGIVEGHVCEQTKCTQDNDCVYPLKCVDHGLRKGRICELTKCTKDVECAYPLRCVVQEFVEGHVCAHTKCNRDDEFEYPLKCVDQDVRGRDVCAHKKCTKDDECAYPLECVEKAFGEGHVCTRKQCNNDDDCQYPLKCEDRGAWEGKVCSECDCGVYGSCTFIGRSKKCICSPATHEKDGKCVECDCGPHGLCIFEFGQKKCVCSPYSTEKDGKCIVAQTSTLVTTDSSSLMTAILTSTVSTCYCGPETKTCYLDSSGNKNCSCFSGYVPINGYCAECNCGPYGTCSFEYGLKKCNCRSFATETNGVCVEMLSSSSKGTTDSFITSTILSSTVQECDCGPRGRCDVAFGRRKCICDLLTAEKDGKCVDCNCGVNSKACSFDWKGNKLCNCYSGYAEVYGFCLGMSHSNLYVYSKK</sequence>
<evidence type="ECO:0000313" key="1">
    <source>
        <dbReference type="EMBL" id="GBM82322.1"/>
    </source>
</evidence>
<keyword evidence="2" id="KW-1185">Reference proteome</keyword>
<name>A0A4Y2IZL3_ARAVE</name>
<dbReference type="OrthoDB" id="382013at2759"/>
<organism evidence="1 2">
    <name type="scientific">Araneus ventricosus</name>
    <name type="common">Orbweaver spider</name>
    <name type="synonym">Epeira ventricosa</name>
    <dbReference type="NCBI Taxonomy" id="182803"/>
    <lineage>
        <taxon>Eukaryota</taxon>
        <taxon>Metazoa</taxon>
        <taxon>Ecdysozoa</taxon>
        <taxon>Arthropoda</taxon>
        <taxon>Chelicerata</taxon>
        <taxon>Arachnida</taxon>
        <taxon>Araneae</taxon>
        <taxon>Araneomorphae</taxon>
        <taxon>Entelegynae</taxon>
        <taxon>Araneoidea</taxon>
        <taxon>Araneidae</taxon>
        <taxon>Araneus</taxon>
    </lineage>
</organism>
<protein>
    <submittedName>
        <fullName evidence="1">Uncharacterized protein</fullName>
    </submittedName>
</protein>
<gene>
    <name evidence="1" type="ORF">AVEN_128752_1</name>
</gene>
<comment type="caution">
    <text evidence="1">The sequence shown here is derived from an EMBL/GenBank/DDBJ whole genome shotgun (WGS) entry which is preliminary data.</text>
</comment>
<dbReference type="AlphaFoldDB" id="A0A4Y2IZL3"/>
<proteinExistence type="predicted"/>
<evidence type="ECO:0000313" key="2">
    <source>
        <dbReference type="Proteomes" id="UP000499080"/>
    </source>
</evidence>